<name>A0A165H7B3_EXIGL</name>
<sequence length="455" mass="50822">MDKTSSVGKVSNNIAYRSVDSRSVGESGGSNSSSPSTQRGKDHSLTFDFILWLGQLQDPNCISLLHASQGLAPTLRAHVKRCSIIAWHTPNAEMSGLASGNDPRAQDLLGAIFRLVEQLPNLLHIYMRSLIVPGSVYQYLRSSDVESLSVLFCDFRAVTNIGLVPQTGFTQLRQVSLNDVWWDSRTFAFDDFICAPRLRAVNLRHTSDFISPIPVCSQPSSATDLAFYIPGRYSVLDSFMELFHNVTELSVDWDDPSIALDIPSDVFPRLRDFQGPFSPASALFVRGRPVHDLKLYYRESFLIDICLAQSLDQSLQNATAALHTLSLRGFTLDDLAIILPGLAQSLRVVRAFSLLSSDDSTAIETFRWLTAEHRTLFPRLESLVMGNEMPVGLFERSVECDPDHDLYLAESWGVASPSLRSIALPGGTFESSAANIWQWTTQRSSRQEWRSWRRL</sequence>
<evidence type="ECO:0000313" key="3">
    <source>
        <dbReference type="Proteomes" id="UP000077266"/>
    </source>
</evidence>
<evidence type="ECO:0008006" key="4">
    <source>
        <dbReference type="Google" id="ProtNLM"/>
    </source>
</evidence>
<dbReference type="EMBL" id="KV426025">
    <property type="protein sequence ID" value="KZV91554.1"/>
    <property type="molecule type" value="Genomic_DNA"/>
</dbReference>
<organism evidence="2 3">
    <name type="scientific">Exidia glandulosa HHB12029</name>
    <dbReference type="NCBI Taxonomy" id="1314781"/>
    <lineage>
        <taxon>Eukaryota</taxon>
        <taxon>Fungi</taxon>
        <taxon>Dikarya</taxon>
        <taxon>Basidiomycota</taxon>
        <taxon>Agaricomycotina</taxon>
        <taxon>Agaricomycetes</taxon>
        <taxon>Auriculariales</taxon>
        <taxon>Exidiaceae</taxon>
        <taxon>Exidia</taxon>
    </lineage>
</organism>
<reference evidence="2 3" key="1">
    <citation type="journal article" date="2016" name="Mol. Biol. Evol.">
        <title>Comparative Genomics of Early-Diverging Mushroom-Forming Fungi Provides Insights into the Origins of Lignocellulose Decay Capabilities.</title>
        <authorList>
            <person name="Nagy L.G."/>
            <person name="Riley R."/>
            <person name="Tritt A."/>
            <person name="Adam C."/>
            <person name="Daum C."/>
            <person name="Floudas D."/>
            <person name="Sun H."/>
            <person name="Yadav J.S."/>
            <person name="Pangilinan J."/>
            <person name="Larsson K.H."/>
            <person name="Matsuura K."/>
            <person name="Barry K."/>
            <person name="Labutti K."/>
            <person name="Kuo R."/>
            <person name="Ohm R.A."/>
            <person name="Bhattacharya S.S."/>
            <person name="Shirouzu T."/>
            <person name="Yoshinaga Y."/>
            <person name="Martin F.M."/>
            <person name="Grigoriev I.V."/>
            <person name="Hibbett D.S."/>
        </authorList>
    </citation>
    <scope>NUCLEOTIDE SEQUENCE [LARGE SCALE GENOMIC DNA]</scope>
    <source>
        <strain evidence="2 3">HHB12029</strain>
    </source>
</reference>
<accession>A0A165H7B3</accession>
<feature type="region of interest" description="Disordered" evidence="1">
    <location>
        <begin position="1"/>
        <end position="41"/>
    </location>
</feature>
<evidence type="ECO:0000313" key="2">
    <source>
        <dbReference type="EMBL" id="KZV91554.1"/>
    </source>
</evidence>
<feature type="compositionally biased region" description="Low complexity" evidence="1">
    <location>
        <begin position="21"/>
        <end position="36"/>
    </location>
</feature>
<gene>
    <name evidence="2" type="ORF">EXIGLDRAFT_693594</name>
</gene>
<feature type="compositionally biased region" description="Polar residues" evidence="1">
    <location>
        <begin position="1"/>
        <end position="15"/>
    </location>
</feature>
<keyword evidence="3" id="KW-1185">Reference proteome</keyword>
<protein>
    <recommendedName>
        <fullName evidence="4">F-box domain-containing protein</fullName>
    </recommendedName>
</protein>
<dbReference type="InParanoid" id="A0A165H7B3"/>
<evidence type="ECO:0000256" key="1">
    <source>
        <dbReference type="SAM" id="MobiDB-lite"/>
    </source>
</evidence>
<proteinExistence type="predicted"/>
<dbReference type="AlphaFoldDB" id="A0A165H7B3"/>
<dbReference type="Proteomes" id="UP000077266">
    <property type="component" value="Unassembled WGS sequence"/>
</dbReference>